<keyword evidence="2" id="KW-0812">Transmembrane</keyword>
<dbReference type="PANTHER" id="PTHR23530">
    <property type="entry name" value="TRANSPORT PROTEIN-RELATED"/>
    <property type="match status" value="1"/>
</dbReference>
<feature type="transmembrane region" description="Helical" evidence="2">
    <location>
        <begin position="187"/>
        <end position="210"/>
    </location>
</feature>
<keyword evidence="2" id="KW-1133">Transmembrane helix</keyword>
<dbReference type="InterPro" id="IPR011701">
    <property type="entry name" value="MFS"/>
</dbReference>
<feature type="transmembrane region" description="Helical" evidence="2">
    <location>
        <begin position="342"/>
        <end position="360"/>
    </location>
</feature>
<accession>B1YLW2</accession>
<feature type="transmembrane region" description="Helical" evidence="2">
    <location>
        <begin position="278"/>
        <end position="299"/>
    </location>
</feature>
<keyword evidence="2" id="KW-0472">Membrane</keyword>
<reference evidence="4" key="3">
    <citation type="submission" date="2008-04" db="EMBL/GenBank/DDBJ databases">
        <title>Complete sequence of chromosome of Exiguobacterium sibiricum 255-15.</title>
        <authorList>
            <consortium name="US DOE Joint Genome Institute"/>
            <person name="Copeland A."/>
            <person name="Lucas S."/>
            <person name="Lapidus A."/>
            <person name="Glavina del Rio T."/>
            <person name="Dalin E."/>
            <person name="Tice H."/>
            <person name="Bruce D."/>
            <person name="Goodwin L."/>
            <person name="Pitluck S."/>
            <person name="Kiss H."/>
            <person name="Chertkov O."/>
            <person name="Monk C."/>
            <person name="Brettin T."/>
            <person name="Detter J.C."/>
            <person name="Han C."/>
            <person name="Kuske C.R."/>
            <person name="Schmutz J."/>
            <person name="Larimer F."/>
            <person name="Land M."/>
            <person name="Hauser L."/>
            <person name="Kyrpides N."/>
            <person name="Mikhailova N."/>
            <person name="Vishnivetskaya T."/>
            <person name="Rodrigues D.F."/>
            <person name="Gilichinsky D."/>
            <person name="Tiedje J."/>
            <person name="Richardson P."/>
        </authorList>
    </citation>
    <scope>NUCLEOTIDE SEQUENCE [LARGE SCALE GENOMIC DNA]</scope>
    <source>
        <strain evidence="4">DSM 17290 / CIP 109462 / JCM 13490 / 255-15</strain>
    </source>
</reference>
<dbReference type="GO" id="GO:0022857">
    <property type="term" value="F:transmembrane transporter activity"/>
    <property type="evidence" value="ECO:0007669"/>
    <property type="project" value="InterPro"/>
</dbReference>
<dbReference type="InterPro" id="IPR053160">
    <property type="entry name" value="MFS_DHA3_Transporter"/>
</dbReference>
<protein>
    <submittedName>
        <fullName evidence="3">Major facilitator superfamily MFS_1</fullName>
    </submittedName>
</protein>
<feature type="transmembrane region" description="Helical" evidence="2">
    <location>
        <begin position="147"/>
        <end position="166"/>
    </location>
</feature>
<feature type="transmembrane region" description="Helical" evidence="2">
    <location>
        <begin position="123"/>
        <end position="141"/>
    </location>
</feature>
<organism evidence="3 4">
    <name type="scientific">Exiguobacterium sibiricum (strain DSM 17290 / CCUG 55495 / CIP 109462 / JCM 13490 / 255-15)</name>
    <dbReference type="NCBI Taxonomy" id="262543"/>
    <lineage>
        <taxon>Bacteria</taxon>
        <taxon>Bacillati</taxon>
        <taxon>Bacillota</taxon>
        <taxon>Bacilli</taxon>
        <taxon>Bacillales</taxon>
        <taxon>Bacillales Family XII. Incertae Sedis</taxon>
        <taxon>Exiguobacterium</taxon>
    </lineage>
</organism>
<dbReference type="RefSeq" id="WP_012369869.1">
    <property type="nucleotide sequence ID" value="NC_010556.1"/>
</dbReference>
<dbReference type="Pfam" id="PF07690">
    <property type="entry name" value="MFS_1"/>
    <property type="match status" value="1"/>
</dbReference>
<feature type="transmembrane region" description="Helical" evidence="2">
    <location>
        <begin position="252"/>
        <end position="272"/>
    </location>
</feature>
<feature type="transmembrane region" description="Helical" evidence="2">
    <location>
        <begin position="54"/>
        <end position="74"/>
    </location>
</feature>
<proteinExistence type="predicted"/>
<dbReference type="HOGENOM" id="CLU_046685_2_1_9"/>
<dbReference type="InterPro" id="IPR036259">
    <property type="entry name" value="MFS_trans_sf"/>
</dbReference>
<comment type="subcellular location">
    <subcellularLocation>
        <location evidence="1">Cell membrane</location>
        <topology evidence="1">Multi-pass membrane protein</topology>
    </subcellularLocation>
</comment>
<reference evidence="3 4" key="1">
    <citation type="journal article" date="2006" name="Extremophiles">
        <title>Characterization of Exiguobacterium isolates from the Siberian permafrost. Description of Exiguobacterium sibiricum sp. nov.</title>
        <authorList>
            <person name="Rodrigues D.F."/>
            <person name="Goris J."/>
            <person name="Vishnivetskaya T."/>
            <person name="Gilichinsky D."/>
            <person name="Thomashow M.F."/>
            <person name="Tiedje J.M."/>
        </authorList>
    </citation>
    <scope>NUCLEOTIDE SEQUENCE [LARGE SCALE GENOMIC DNA]</scope>
    <source>
        <strain evidence="4">DSM 17290 / CIP 109462 / JCM 13490 / 255-15</strain>
    </source>
</reference>
<gene>
    <name evidence="3" type="ordered locus">Exig_0965</name>
</gene>
<feature type="transmembrane region" description="Helical" evidence="2">
    <location>
        <begin position="311"/>
        <end position="330"/>
    </location>
</feature>
<dbReference type="Gene3D" id="1.20.1250.20">
    <property type="entry name" value="MFS general substrate transporter like domains"/>
    <property type="match status" value="1"/>
</dbReference>
<dbReference type="eggNOG" id="COG2814">
    <property type="taxonomic scope" value="Bacteria"/>
</dbReference>
<name>B1YLW2_EXIS2</name>
<dbReference type="KEGG" id="esi:Exig_0965"/>
<dbReference type="PANTHER" id="PTHR23530:SF1">
    <property type="entry name" value="PERMEASE, MAJOR FACILITATOR SUPERFAMILY-RELATED"/>
    <property type="match status" value="1"/>
</dbReference>
<feature type="transmembrane region" description="Helical" evidence="2">
    <location>
        <begin position="222"/>
        <end position="245"/>
    </location>
</feature>
<dbReference type="AlphaFoldDB" id="B1YLW2"/>
<evidence type="ECO:0000313" key="4">
    <source>
        <dbReference type="Proteomes" id="UP000001681"/>
    </source>
</evidence>
<dbReference type="SUPFAM" id="SSF103473">
    <property type="entry name" value="MFS general substrate transporter"/>
    <property type="match status" value="1"/>
</dbReference>
<evidence type="ECO:0000313" key="3">
    <source>
        <dbReference type="EMBL" id="ACB60445.1"/>
    </source>
</evidence>
<evidence type="ECO:0000256" key="1">
    <source>
        <dbReference type="ARBA" id="ARBA00004651"/>
    </source>
</evidence>
<dbReference type="Proteomes" id="UP000001681">
    <property type="component" value="Chromosome"/>
</dbReference>
<feature type="transmembrane region" description="Helical" evidence="2">
    <location>
        <begin position="25"/>
        <end position="47"/>
    </location>
</feature>
<dbReference type="EMBL" id="CP001022">
    <property type="protein sequence ID" value="ACB60445.1"/>
    <property type="molecule type" value="Genomic_DNA"/>
</dbReference>
<dbReference type="GO" id="GO:0005886">
    <property type="term" value="C:plasma membrane"/>
    <property type="evidence" value="ECO:0007669"/>
    <property type="project" value="UniProtKB-SubCell"/>
</dbReference>
<reference evidence="3 4" key="2">
    <citation type="journal article" date="2008" name="BMC Genomics">
        <title>Architecture of thermal adaptation in an Exiguobacterium sibiricum strain isolated from 3 million year old permafrost: a genome and transcriptome approach.</title>
        <authorList>
            <person name="Rodrigues D.F."/>
            <person name="Ivanova N."/>
            <person name="He Z."/>
            <person name="Huebner M."/>
            <person name="Zhou J."/>
            <person name="Tiedje J.M."/>
        </authorList>
    </citation>
    <scope>NUCLEOTIDE SEQUENCE [LARGE SCALE GENOMIC DNA]</scope>
    <source>
        <strain evidence="4">DSM 17290 / CIP 109462 / JCM 13490 / 255-15</strain>
    </source>
</reference>
<evidence type="ECO:0000256" key="2">
    <source>
        <dbReference type="SAM" id="Phobius"/>
    </source>
</evidence>
<feature type="transmembrane region" description="Helical" evidence="2">
    <location>
        <begin position="80"/>
        <end position="102"/>
    </location>
</feature>
<sequence>MTACLPAYVIERLFWQQRGMTVQDVVYAEIAFALTVMMLEVPFGLFADRLGRKISLLTGTLFETLSFVILLHAYDLSSFLLAMVLAGIGSTAVSGAEEALIYETMEQLGGREHFEKTIGRINAAGLAATGSAALIGAWLATSYELTVHYHLSLGCLTAAVFVSCLLTEPDKSGRPSVSVTRYDWRRWDLVPSFIRMTLLSISFGATLTFLDEFWQLYVQEQGISVSWFGVILIGLMVAQGLGNLLPKPARPFVPLSVLLLVYAGGFVLLAVMDSRWSVLVLIGLFLIYGWSEPVLTTWLQGILTDDVRATGSSMLSMLESVVMIGIGLVFGQISQSSGLDGAYFSLGFVCLLMGTGLLVFHQKR</sequence>
<keyword evidence="4" id="KW-1185">Reference proteome</keyword>